<organism evidence="1 2">
    <name type="scientific">Entomophthora muscae</name>
    <dbReference type="NCBI Taxonomy" id="34485"/>
    <lineage>
        <taxon>Eukaryota</taxon>
        <taxon>Fungi</taxon>
        <taxon>Fungi incertae sedis</taxon>
        <taxon>Zoopagomycota</taxon>
        <taxon>Entomophthoromycotina</taxon>
        <taxon>Entomophthoromycetes</taxon>
        <taxon>Entomophthorales</taxon>
        <taxon>Entomophthoraceae</taxon>
        <taxon>Entomophthora</taxon>
    </lineage>
</organism>
<evidence type="ECO:0000313" key="2">
    <source>
        <dbReference type="Proteomes" id="UP001165960"/>
    </source>
</evidence>
<reference evidence="1" key="1">
    <citation type="submission" date="2022-04" db="EMBL/GenBank/DDBJ databases">
        <title>Genome of the entomopathogenic fungus Entomophthora muscae.</title>
        <authorList>
            <person name="Elya C."/>
            <person name="Lovett B.R."/>
            <person name="Lee E."/>
            <person name="Macias A.M."/>
            <person name="Hajek A.E."/>
            <person name="De Bivort B.L."/>
            <person name="Kasson M.T."/>
            <person name="De Fine Licht H.H."/>
            <person name="Stajich J.E."/>
        </authorList>
    </citation>
    <scope>NUCLEOTIDE SEQUENCE</scope>
    <source>
        <strain evidence="1">Berkeley</strain>
    </source>
</reference>
<accession>A0ACC2SIJ6</accession>
<sequence length="129" mass="13704">MNSFSFFALLTLVAAAPAGPTSSRLSNLFQPFVGLSPGAAGLIGDIVTTFPKAVARAAIDDITNEVTSDESLNKNKVKFLSTMALKSVPVNPEDSEDVKAEIDQIVRVIDDLSAGKSKINFSPFEKKNS</sequence>
<protein>
    <submittedName>
        <fullName evidence="1">Uncharacterized protein</fullName>
    </submittedName>
</protein>
<name>A0ACC2SIJ6_9FUNG</name>
<dbReference type="Proteomes" id="UP001165960">
    <property type="component" value="Unassembled WGS sequence"/>
</dbReference>
<comment type="caution">
    <text evidence="1">The sequence shown here is derived from an EMBL/GenBank/DDBJ whole genome shotgun (WGS) entry which is preliminary data.</text>
</comment>
<evidence type="ECO:0000313" key="1">
    <source>
        <dbReference type="EMBL" id="KAJ9062112.1"/>
    </source>
</evidence>
<proteinExistence type="predicted"/>
<keyword evidence="2" id="KW-1185">Reference proteome</keyword>
<dbReference type="EMBL" id="QTSX02005024">
    <property type="protein sequence ID" value="KAJ9062112.1"/>
    <property type="molecule type" value="Genomic_DNA"/>
</dbReference>
<gene>
    <name evidence="1" type="ORF">DSO57_1014183</name>
</gene>